<keyword evidence="3" id="KW-1185">Reference proteome</keyword>
<reference evidence="2 3" key="1">
    <citation type="submission" date="2024-10" db="EMBL/GenBank/DDBJ databases">
        <title>The Natural Products Discovery Center: Release of the First 8490 Sequenced Strains for Exploring Actinobacteria Biosynthetic Diversity.</title>
        <authorList>
            <person name="Kalkreuter E."/>
            <person name="Kautsar S.A."/>
            <person name="Yang D."/>
            <person name="Bader C.D."/>
            <person name="Teijaro C.N."/>
            <person name="Fluegel L."/>
            <person name="Davis C.M."/>
            <person name="Simpson J.R."/>
            <person name="Lauterbach L."/>
            <person name="Steele A.D."/>
            <person name="Gui C."/>
            <person name="Meng S."/>
            <person name="Li G."/>
            <person name="Viehrig K."/>
            <person name="Ye F."/>
            <person name="Su P."/>
            <person name="Kiefer A.F."/>
            <person name="Nichols A."/>
            <person name="Cepeda A.J."/>
            <person name="Yan W."/>
            <person name="Fan B."/>
            <person name="Jiang Y."/>
            <person name="Adhikari A."/>
            <person name="Zheng C.-J."/>
            <person name="Schuster L."/>
            <person name="Cowan T.M."/>
            <person name="Smanski M.J."/>
            <person name="Chevrette M.G."/>
            <person name="De Carvalho L.P.S."/>
            <person name="Shen B."/>
        </authorList>
    </citation>
    <scope>NUCLEOTIDE SEQUENCE [LARGE SCALE GENOMIC DNA]</scope>
    <source>
        <strain evidence="2 3">NPDC050545</strain>
    </source>
</reference>
<name>A0ABW7Z696_9ACTN</name>
<evidence type="ECO:0000313" key="2">
    <source>
        <dbReference type="EMBL" id="MFI6503701.1"/>
    </source>
</evidence>
<protein>
    <recommendedName>
        <fullName evidence="4">Transfer protein</fullName>
    </recommendedName>
</protein>
<evidence type="ECO:0000313" key="3">
    <source>
        <dbReference type="Proteomes" id="UP001612741"/>
    </source>
</evidence>
<proteinExistence type="predicted"/>
<organism evidence="2 3">
    <name type="scientific">Nonomuraea typhae</name>
    <dbReference type="NCBI Taxonomy" id="2603600"/>
    <lineage>
        <taxon>Bacteria</taxon>
        <taxon>Bacillati</taxon>
        <taxon>Actinomycetota</taxon>
        <taxon>Actinomycetes</taxon>
        <taxon>Streptosporangiales</taxon>
        <taxon>Streptosporangiaceae</taxon>
        <taxon>Nonomuraea</taxon>
    </lineage>
</organism>
<comment type="caution">
    <text evidence="2">The sequence shown here is derived from an EMBL/GenBank/DDBJ whole genome shotgun (WGS) entry which is preliminary data.</text>
</comment>
<dbReference type="EMBL" id="JBITGY010000012">
    <property type="protein sequence ID" value="MFI6503701.1"/>
    <property type="molecule type" value="Genomic_DNA"/>
</dbReference>
<dbReference type="RefSeq" id="WP_397089459.1">
    <property type="nucleotide sequence ID" value="NZ_JBITGY010000012.1"/>
</dbReference>
<accession>A0ABW7Z696</accession>
<dbReference type="Proteomes" id="UP001612741">
    <property type="component" value="Unassembled WGS sequence"/>
</dbReference>
<evidence type="ECO:0008006" key="4">
    <source>
        <dbReference type="Google" id="ProtNLM"/>
    </source>
</evidence>
<feature type="compositionally biased region" description="Polar residues" evidence="1">
    <location>
        <begin position="412"/>
        <end position="421"/>
    </location>
</feature>
<dbReference type="Gene3D" id="3.40.50.300">
    <property type="entry name" value="P-loop containing nucleotide triphosphate hydrolases"/>
    <property type="match status" value="1"/>
</dbReference>
<evidence type="ECO:0000256" key="1">
    <source>
        <dbReference type="SAM" id="MobiDB-lite"/>
    </source>
</evidence>
<sequence length="497" mass="53732">MSTTAAIVAAPHDLAYELSVEVPRGHTIRYDFNALVSALGCEDDPSRLAVETHFHRGLVTIYGRNPLARIRAVTRADLAMDRNGSIVVGLYHNGEPAKMRLFDPKSGSAQRFFKLGTTGGGKSRVLQLQLIAEKLNGIVSWVADLKFGQSVPEAEHHVDWFVRTPEGAILLLLAAVAVAKQRMLRYSAAGRTAFWLTPGGDRLLHVHIEEANRLLEKGAPYRDLATYLIKELGRTGRSVGVGIDLCAQASHLEELGGSDTLRAMLKEGEVTLLRWSSTMMKQLVTDGLVPSGEQLMPIGNSLQPRGGLRSQFDPEPDDEDAPGTQGMAYLLNSRRPTALMRHWRVGSIAPLPGLDPEILALYGDDEPARLEQTSHEAAGAAYTARHDADAFQELCEQLRHEHEQAQHPIQPITKTAGSGSNADDDPEPPAPHPARLHERVLAVLAKAAEPMSAEAVLAAVNADGGRKVKIGSVRNDLKALADADSITRAGHGLYGPA</sequence>
<gene>
    <name evidence="2" type="ORF">ACIBG2_40395</name>
</gene>
<feature type="region of interest" description="Disordered" evidence="1">
    <location>
        <begin position="401"/>
        <end position="433"/>
    </location>
</feature>
<dbReference type="InterPro" id="IPR027417">
    <property type="entry name" value="P-loop_NTPase"/>
</dbReference>